<accession>A0ABV6RCB1</accession>
<gene>
    <name evidence="3" type="ORF">ACFFF6_11725</name>
</gene>
<evidence type="ECO:0000256" key="1">
    <source>
        <dbReference type="SAM" id="MobiDB-lite"/>
    </source>
</evidence>
<organism evidence="3 4">
    <name type="scientific">Brachybacterium hainanense</name>
    <dbReference type="NCBI Taxonomy" id="1541174"/>
    <lineage>
        <taxon>Bacteria</taxon>
        <taxon>Bacillati</taxon>
        <taxon>Actinomycetota</taxon>
        <taxon>Actinomycetes</taxon>
        <taxon>Micrococcales</taxon>
        <taxon>Dermabacteraceae</taxon>
        <taxon>Brachybacterium</taxon>
    </lineage>
</organism>
<feature type="transmembrane region" description="Helical" evidence="2">
    <location>
        <begin position="210"/>
        <end position="227"/>
    </location>
</feature>
<sequence>MTAPVAAHRALPARSAGRSPLRGTGRLCRAILRRDRIRLSVWTISMTVFVTYFAAALSSVFDDDARAARAEIMRTPAGIAMAGPGYGLEHYTPMVAVANEGVLWIVLALAIMAILHVVRHARGEEESGRAELVRAGAVGPLAPVLATLITLAGHLALISVLGAVGTLASPDDASFVDGLGMMAGCAASALVFGAAALVASQISASSRGALGGALAVFGLAFVLRAAGDMIRLEGSALSWSSPIAWAQQMRPYVDLRWWPALLALAAAGALLLAAAALASRRDLGQGLVAARPGPARARPWLRGPLALAWRQQRAVLGWSALGLGLLWFATGTMMELIDDMAADLVADNPVVAAMFGADPSQMATAFLGTMMLFVALCAAAYGIVATIGGCRAEESAGRLEQVLAAPVGRMRWLAAQLLVALGGTTALLWLSVAALASGMRMVGMQEPSLAEHALTALAYTPATLAFAAFGAALVGWAPRGASLAWALLAVTLVLEMFGPMLDAPEALRELSVLHHVPDVYSGDAEPLPVVILAIAVGALLLAALIGFRRRGVQTR</sequence>
<keyword evidence="2" id="KW-0812">Transmembrane</keyword>
<feature type="transmembrane region" description="Helical" evidence="2">
    <location>
        <begin position="365"/>
        <end position="391"/>
    </location>
</feature>
<evidence type="ECO:0000256" key="2">
    <source>
        <dbReference type="SAM" id="Phobius"/>
    </source>
</evidence>
<comment type="caution">
    <text evidence="3">The sequence shown here is derived from an EMBL/GenBank/DDBJ whole genome shotgun (WGS) entry which is preliminary data.</text>
</comment>
<dbReference type="EMBL" id="JBHLSV010000013">
    <property type="protein sequence ID" value="MFC0674625.1"/>
    <property type="molecule type" value="Genomic_DNA"/>
</dbReference>
<protein>
    <submittedName>
        <fullName evidence="3">ABC transporter permease</fullName>
    </submittedName>
</protein>
<reference evidence="3 4" key="1">
    <citation type="submission" date="2024-09" db="EMBL/GenBank/DDBJ databases">
        <authorList>
            <person name="Sun Q."/>
            <person name="Mori K."/>
        </authorList>
    </citation>
    <scope>NUCLEOTIDE SEQUENCE [LARGE SCALE GENOMIC DNA]</scope>
    <source>
        <strain evidence="3 4">CICC 10874</strain>
    </source>
</reference>
<feature type="transmembrane region" description="Helical" evidence="2">
    <location>
        <begin position="39"/>
        <end position="61"/>
    </location>
</feature>
<evidence type="ECO:0000313" key="4">
    <source>
        <dbReference type="Proteomes" id="UP001589793"/>
    </source>
</evidence>
<feature type="transmembrane region" description="Helical" evidence="2">
    <location>
        <begin position="527"/>
        <end position="547"/>
    </location>
</feature>
<feature type="transmembrane region" description="Helical" evidence="2">
    <location>
        <begin position="412"/>
        <end position="436"/>
    </location>
</feature>
<feature type="transmembrane region" description="Helical" evidence="2">
    <location>
        <begin position="483"/>
        <end position="501"/>
    </location>
</feature>
<feature type="transmembrane region" description="Helical" evidence="2">
    <location>
        <begin position="315"/>
        <end position="334"/>
    </location>
</feature>
<keyword evidence="2" id="KW-1133">Transmembrane helix</keyword>
<dbReference type="RefSeq" id="WP_376980893.1">
    <property type="nucleotide sequence ID" value="NZ_JBHLSV010000013.1"/>
</dbReference>
<dbReference type="Proteomes" id="UP001589793">
    <property type="component" value="Unassembled WGS sequence"/>
</dbReference>
<feature type="transmembrane region" description="Helical" evidence="2">
    <location>
        <begin position="257"/>
        <end position="278"/>
    </location>
</feature>
<keyword evidence="4" id="KW-1185">Reference proteome</keyword>
<feature type="transmembrane region" description="Helical" evidence="2">
    <location>
        <begin position="101"/>
        <end position="118"/>
    </location>
</feature>
<feature type="transmembrane region" description="Helical" evidence="2">
    <location>
        <begin position="179"/>
        <end position="198"/>
    </location>
</feature>
<feature type="transmembrane region" description="Helical" evidence="2">
    <location>
        <begin position="456"/>
        <end position="476"/>
    </location>
</feature>
<keyword evidence="2" id="KW-0472">Membrane</keyword>
<proteinExistence type="predicted"/>
<evidence type="ECO:0000313" key="3">
    <source>
        <dbReference type="EMBL" id="MFC0674625.1"/>
    </source>
</evidence>
<feature type="region of interest" description="Disordered" evidence="1">
    <location>
        <begin position="1"/>
        <end position="20"/>
    </location>
</feature>
<name>A0ABV6RCB1_9MICO</name>
<feature type="transmembrane region" description="Helical" evidence="2">
    <location>
        <begin position="138"/>
        <end position="167"/>
    </location>
</feature>